<dbReference type="PANTHER" id="PTHR45985">
    <property type="match status" value="1"/>
</dbReference>
<feature type="chain" id="PRO_5013789957" evidence="1">
    <location>
        <begin position="21"/>
        <end position="522"/>
    </location>
</feature>
<dbReference type="OrthoDB" id="504708at2759"/>
<dbReference type="CDD" id="cd10919">
    <property type="entry name" value="CE4_CDA_like"/>
    <property type="match status" value="1"/>
</dbReference>
<organism evidence="2 3">
    <name type="scientific">Pyrrhoderma noxium</name>
    <dbReference type="NCBI Taxonomy" id="2282107"/>
    <lineage>
        <taxon>Eukaryota</taxon>
        <taxon>Fungi</taxon>
        <taxon>Dikarya</taxon>
        <taxon>Basidiomycota</taxon>
        <taxon>Agaricomycotina</taxon>
        <taxon>Agaricomycetes</taxon>
        <taxon>Hymenochaetales</taxon>
        <taxon>Hymenochaetaceae</taxon>
        <taxon>Pyrrhoderma</taxon>
    </lineage>
</organism>
<sequence>MLPLLSLLALLPISPLLVSAQDGSITGPTSSQEAAGYSCDSNSCKLPNCACASTSPPGGLDPSEVPMFVVFTADDAIQSYTLDSVNQFLAHRKNPNGCTPKMTYFTSLNYTNYTLVTDWFVAGNEIADHTMTHVGTPSQEEINGNLIALNALAGIPLSSIAGFRAPYLDFNGDTLKRLAAAGFTYDSSAAASIPVTDSGTDAYWPYTLDNGMANNCLASDGVCKGEPKLPGFWEIPMYAFFDNLGVNGPHLMDPWLDVANGGTKVNDSATLEYMKATFTAHYNGNRQPIGLYTHPIHLAKSYPGVSVSQSTINMINAFLDWAQEQQNVWIVSNEQLLAWVRNPVPVSQLDSFSGLKCTTPAVDASLQICNGVPQNEAGLLDHCAFSDFPFYTCYGCPQTTPTPEDPNPPQASSSGSPRYRLPSNCSTPFWDPIGNKCICSSDECAFMDNSRPIGPNGANLTGGGLGGSFTDGSDSATTSFVSFNGGVLPSIPSGITPALLVGLSGALLGAAGVYGRFAPESL</sequence>
<dbReference type="InterPro" id="IPR052740">
    <property type="entry name" value="CE4"/>
</dbReference>
<name>A0A286UR34_9AGAM</name>
<accession>A0A286UR34</accession>
<reference evidence="2 3" key="1">
    <citation type="journal article" date="2017" name="Mol. Ecol.">
        <title>Comparative and population genomic landscape of Phellinus noxius: A hypervariable fungus causing root rot in trees.</title>
        <authorList>
            <person name="Chung C.L."/>
            <person name="Lee T.J."/>
            <person name="Akiba M."/>
            <person name="Lee H.H."/>
            <person name="Kuo T.H."/>
            <person name="Liu D."/>
            <person name="Ke H.M."/>
            <person name="Yokoi T."/>
            <person name="Roa M.B."/>
            <person name="Lu M.J."/>
            <person name="Chang Y.Y."/>
            <person name="Ann P.J."/>
            <person name="Tsai J.N."/>
            <person name="Chen C.Y."/>
            <person name="Tzean S.S."/>
            <person name="Ota Y."/>
            <person name="Hattori T."/>
            <person name="Sahashi N."/>
            <person name="Liou R.F."/>
            <person name="Kikuchi T."/>
            <person name="Tsai I.J."/>
        </authorList>
    </citation>
    <scope>NUCLEOTIDE SEQUENCE [LARGE SCALE GENOMIC DNA]</scope>
    <source>
        <strain evidence="2 3">FFPRI411160</strain>
    </source>
</reference>
<dbReference type="InParanoid" id="A0A286UR34"/>
<dbReference type="EMBL" id="NBII01000002">
    <property type="protein sequence ID" value="PAV22056.1"/>
    <property type="molecule type" value="Genomic_DNA"/>
</dbReference>
<dbReference type="STRING" id="2282107.A0A286UR34"/>
<proteinExistence type="predicted"/>
<protein>
    <submittedName>
        <fullName evidence="2">Carbohydrate esterase family 4</fullName>
    </submittedName>
</protein>
<evidence type="ECO:0000313" key="3">
    <source>
        <dbReference type="Proteomes" id="UP000217199"/>
    </source>
</evidence>
<gene>
    <name evidence="2" type="ORF">PNOK_0201300</name>
</gene>
<dbReference type="SUPFAM" id="SSF88713">
    <property type="entry name" value="Glycoside hydrolase/deacetylase"/>
    <property type="match status" value="1"/>
</dbReference>
<keyword evidence="3" id="KW-1185">Reference proteome</keyword>
<evidence type="ECO:0000313" key="2">
    <source>
        <dbReference type="EMBL" id="PAV22056.1"/>
    </source>
</evidence>
<dbReference type="Proteomes" id="UP000217199">
    <property type="component" value="Unassembled WGS sequence"/>
</dbReference>
<dbReference type="GO" id="GO:0005975">
    <property type="term" value="P:carbohydrate metabolic process"/>
    <property type="evidence" value="ECO:0007669"/>
    <property type="project" value="InterPro"/>
</dbReference>
<dbReference type="Gene3D" id="3.20.20.370">
    <property type="entry name" value="Glycoside hydrolase/deacetylase"/>
    <property type="match status" value="1"/>
</dbReference>
<feature type="signal peptide" evidence="1">
    <location>
        <begin position="1"/>
        <end position="20"/>
    </location>
</feature>
<dbReference type="InterPro" id="IPR011330">
    <property type="entry name" value="Glyco_hydro/deAcase_b/a-brl"/>
</dbReference>
<comment type="caution">
    <text evidence="2">The sequence shown here is derived from an EMBL/GenBank/DDBJ whole genome shotgun (WGS) entry which is preliminary data.</text>
</comment>
<keyword evidence="1" id="KW-0732">Signal</keyword>
<evidence type="ECO:0000256" key="1">
    <source>
        <dbReference type="SAM" id="SignalP"/>
    </source>
</evidence>
<dbReference type="PANTHER" id="PTHR45985:SF3">
    <property type="entry name" value="CHITIN DEACETYLASE-LIKE 4"/>
    <property type="match status" value="1"/>
</dbReference>
<dbReference type="AlphaFoldDB" id="A0A286UR34"/>